<dbReference type="EMBL" id="JAUSZT010000003">
    <property type="protein sequence ID" value="MDQ0999232.1"/>
    <property type="molecule type" value="Genomic_DNA"/>
</dbReference>
<evidence type="ECO:0000313" key="2">
    <source>
        <dbReference type="Proteomes" id="UP001237780"/>
    </source>
</evidence>
<organism evidence="1 2">
    <name type="scientific">Phyllobacterium ifriqiyense</name>
    <dbReference type="NCBI Taxonomy" id="314238"/>
    <lineage>
        <taxon>Bacteria</taxon>
        <taxon>Pseudomonadati</taxon>
        <taxon>Pseudomonadota</taxon>
        <taxon>Alphaproteobacteria</taxon>
        <taxon>Hyphomicrobiales</taxon>
        <taxon>Phyllobacteriaceae</taxon>
        <taxon>Phyllobacterium</taxon>
    </lineage>
</organism>
<reference evidence="1 2" key="1">
    <citation type="submission" date="2023-07" db="EMBL/GenBank/DDBJ databases">
        <title>Comparative genomics of wheat-associated soil bacteria to identify genetic determinants of phenazine resistance.</title>
        <authorList>
            <person name="Mouncey N."/>
        </authorList>
    </citation>
    <scope>NUCLEOTIDE SEQUENCE [LARGE SCALE GENOMIC DNA]</scope>
    <source>
        <strain evidence="1 2">W4I11</strain>
    </source>
</reference>
<evidence type="ECO:0000313" key="1">
    <source>
        <dbReference type="EMBL" id="MDQ0999232.1"/>
    </source>
</evidence>
<accession>A0ABU0SEU3</accession>
<protein>
    <submittedName>
        <fullName evidence="1">Uncharacterized protein</fullName>
    </submittedName>
</protein>
<keyword evidence="2" id="KW-1185">Reference proteome</keyword>
<proteinExistence type="predicted"/>
<gene>
    <name evidence="1" type="ORF">QFZ34_004414</name>
</gene>
<name>A0ABU0SEU3_9HYPH</name>
<dbReference type="Proteomes" id="UP001237780">
    <property type="component" value="Unassembled WGS sequence"/>
</dbReference>
<comment type="caution">
    <text evidence="1">The sequence shown here is derived from an EMBL/GenBank/DDBJ whole genome shotgun (WGS) entry which is preliminary data.</text>
</comment>
<sequence length="77" mass="8674">MIHKSVHKRVPELQLHGRLDPKPIFSPSVDLAQGMIVQMPVYMSDLNGNAIDCPPARPQPVLLKSLQMARQLDRVYS</sequence>